<dbReference type="Proteomes" id="UP001392318">
    <property type="component" value="Unassembled WGS sequence"/>
</dbReference>
<accession>A0ACC6RX88</accession>
<comment type="caution">
    <text evidence="1">The sequence shown here is derived from an EMBL/GenBank/DDBJ whole genome shotgun (WGS) entry which is preliminary data.</text>
</comment>
<evidence type="ECO:0000313" key="2">
    <source>
        <dbReference type="Proteomes" id="UP001392318"/>
    </source>
</evidence>
<evidence type="ECO:0000313" key="1">
    <source>
        <dbReference type="EMBL" id="MEM5406017.1"/>
    </source>
</evidence>
<keyword evidence="2" id="KW-1185">Reference proteome</keyword>
<sequence>MNFGLNDYYDDLEPQGVIDSVLTGKINTLRMYCETIGWRGPAGRLQALTPLRGNAVEAMELVKSFIVPEVRRLTIVQVSTNPREINQMDDVIRPWPAARACLQEFRFDDIKEIAGLAGFDVTATAHLVQKSQGGATKGQLMSAIDEQVGTMDSHAKYHFLTILVEEILRRRSEMHEKLPEYLSRLGWSFVDQTLLPVEVFDASILTETPDESHKDLLKAAQRLRDGDLGGAISAACGAVDAATSKVYEERRLGDPTKASFQERCKRAALAKGVMIELDRQLDALGWPQSEVSPFKKNLEGALNQGAYVMQTLRSRMGDVHGTKPILRSLVFDCVRWAELIVGSLMERPDAPLKQQ</sequence>
<dbReference type="EMBL" id="JAYMRU010000054">
    <property type="protein sequence ID" value="MEM5406017.1"/>
    <property type="molecule type" value="Genomic_DNA"/>
</dbReference>
<organism evidence="1 2">
    <name type="scientific">Paraburkholderia unamae</name>
    <dbReference type="NCBI Taxonomy" id="219649"/>
    <lineage>
        <taxon>Bacteria</taxon>
        <taxon>Pseudomonadati</taxon>
        <taxon>Pseudomonadota</taxon>
        <taxon>Betaproteobacteria</taxon>
        <taxon>Burkholderiales</taxon>
        <taxon>Burkholderiaceae</taxon>
        <taxon>Paraburkholderia</taxon>
    </lineage>
</organism>
<protein>
    <submittedName>
        <fullName evidence="1">Uncharacterized protein</fullName>
    </submittedName>
</protein>
<gene>
    <name evidence="1" type="ORF">VSR83_39510</name>
</gene>
<proteinExistence type="predicted"/>
<reference evidence="1" key="1">
    <citation type="submission" date="2024-01" db="EMBL/GenBank/DDBJ databases">
        <title>The diversity of rhizobia nodulating Mimosa spp. in eleven states of Brazil covering several biomes is determined by host plant, location, and edaphic factors.</title>
        <authorList>
            <person name="Rouws L."/>
            <person name="Barauna A."/>
            <person name="Beukes C."/>
            <person name="De Faria S.M."/>
            <person name="Gross E."/>
            <person name="Dos Reis Junior F.B."/>
            <person name="Simon M."/>
            <person name="Maluk M."/>
            <person name="Odee D.W."/>
            <person name="Kenicer G."/>
            <person name="Young J.P.W."/>
            <person name="Reis V.M."/>
            <person name="Zilli J."/>
            <person name="James E.K."/>
        </authorList>
    </citation>
    <scope>NUCLEOTIDE SEQUENCE</scope>
    <source>
        <strain evidence="1">JPY452</strain>
    </source>
</reference>
<name>A0ACC6RX88_9BURK</name>